<organism evidence="2 3">
    <name type="scientific">Chaetomium fimeti</name>
    <dbReference type="NCBI Taxonomy" id="1854472"/>
    <lineage>
        <taxon>Eukaryota</taxon>
        <taxon>Fungi</taxon>
        <taxon>Dikarya</taxon>
        <taxon>Ascomycota</taxon>
        <taxon>Pezizomycotina</taxon>
        <taxon>Sordariomycetes</taxon>
        <taxon>Sordariomycetidae</taxon>
        <taxon>Sordariales</taxon>
        <taxon>Chaetomiaceae</taxon>
        <taxon>Chaetomium</taxon>
    </lineage>
</organism>
<reference evidence="2" key="1">
    <citation type="journal article" date="2023" name="Mol. Phylogenet. Evol.">
        <title>Genome-scale phylogeny and comparative genomics of the fungal order Sordariales.</title>
        <authorList>
            <person name="Hensen N."/>
            <person name="Bonometti L."/>
            <person name="Westerberg I."/>
            <person name="Brannstrom I.O."/>
            <person name="Guillou S."/>
            <person name="Cros-Aarteil S."/>
            <person name="Calhoun S."/>
            <person name="Haridas S."/>
            <person name="Kuo A."/>
            <person name="Mondo S."/>
            <person name="Pangilinan J."/>
            <person name="Riley R."/>
            <person name="LaButti K."/>
            <person name="Andreopoulos B."/>
            <person name="Lipzen A."/>
            <person name="Chen C."/>
            <person name="Yan M."/>
            <person name="Daum C."/>
            <person name="Ng V."/>
            <person name="Clum A."/>
            <person name="Steindorff A."/>
            <person name="Ohm R.A."/>
            <person name="Martin F."/>
            <person name="Silar P."/>
            <person name="Natvig D.O."/>
            <person name="Lalanne C."/>
            <person name="Gautier V."/>
            <person name="Ament-Velasquez S.L."/>
            <person name="Kruys A."/>
            <person name="Hutchinson M.I."/>
            <person name="Powell A.J."/>
            <person name="Barry K."/>
            <person name="Miller A.N."/>
            <person name="Grigoriev I.V."/>
            <person name="Debuchy R."/>
            <person name="Gladieux P."/>
            <person name="Hiltunen Thoren M."/>
            <person name="Johannesson H."/>
        </authorList>
    </citation>
    <scope>NUCLEOTIDE SEQUENCE</scope>
    <source>
        <strain evidence="2">CBS 168.71</strain>
    </source>
</reference>
<gene>
    <name evidence="2" type="ORF">B0H64DRAFT_97695</name>
</gene>
<dbReference type="Proteomes" id="UP001278766">
    <property type="component" value="Unassembled WGS sequence"/>
</dbReference>
<feature type="region of interest" description="Disordered" evidence="1">
    <location>
        <begin position="122"/>
        <end position="141"/>
    </location>
</feature>
<proteinExistence type="predicted"/>
<accession>A0AAE0HP88</accession>
<dbReference type="RefSeq" id="XP_062662830.1">
    <property type="nucleotide sequence ID" value="XM_062809052.1"/>
</dbReference>
<evidence type="ECO:0000313" key="3">
    <source>
        <dbReference type="Proteomes" id="UP001278766"/>
    </source>
</evidence>
<keyword evidence="3" id="KW-1185">Reference proteome</keyword>
<dbReference type="GeneID" id="87846000"/>
<name>A0AAE0HP88_9PEZI</name>
<sequence>MNVDEGLKPMEGLCAPARDTDPSLAKIPHMHHEDCSSARHQPETTFFPLVHSKECMLSAGPGAARIEPFIRPQFQHGTHRTPAENQFSLHRFIRTAPCLIPPSGMWRSQSARFTFIAEPATTRANSRRRNPDPVCQASQAS</sequence>
<comment type="caution">
    <text evidence="2">The sequence shown here is derived from an EMBL/GenBank/DDBJ whole genome shotgun (WGS) entry which is preliminary data.</text>
</comment>
<reference evidence="2" key="2">
    <citation type="submission" date="2023-06" db="EMBL/GenBank/DDBJ databases">
        <authorList>
            <consortium name="Lawrence Berkeley National Laboratory"/>
            <person name="Haridas S."/>
            <person name="Hensen N."/>
            <person name="Bonometti L."/>
            <person name="Westerberg I."/>
            <person name="Brannstrom I.O."/>
            <person name="Guillou S."/>
            <person name="Cros-Aarteil S."/>
            <person name="Calhoun S."/>
            <person name="Kuo A."/>
            <person name="Mondo S."/>
            <person name="Pangilinan J."/>
            <person name="Riley R."/>
            <person name="Labutti K."/>
            <person name="Andreopoulos B."/>
            <person name="Lipzen A."/>
            <person name="Chen C."/>
            <person name="Yanf M."/>
            <person name="Daum C."/>
            <person name="Ng V."/>
            <person name="Clum A."/>
            <person name="Steindorff A."/>
            <person name="Ohm R."/>
            <person name="Martin F."/>
            <person name="Silar P."/>
            <person name="Natvig D."/>
            <person name="Lalanne C."/>
            <person name="Gautier V."/>
            <person name="Ament-Velasquez S.L."/>
            <person name="Kruys A."/>
            <person name="Hutchinson M.I."/>
            <person name="Powell A.J."/>
            <person name="Barry K."/>
            <person name="Miller A.N."/>
            <person name="Grigoriev I.V."/>
            <person name="Debuchy R."/>
            <person name="Gladieux P."/>
            <person name="Thoren M.H."/>
            <person name="Johannesson H."/>
        </authorList>
    </citation>
    <scope>NUCLEOTIDE SEQUENCE</scope>
    <source>
        <strain evidence="2">CBS 168.71</strain>
    </source>
</reference>
<dbReference type="AlphaFoldDB" id="A0AAE0HP88"/>
<dbReference type="EMBL" id="JAUEPN010000002">
    <property type="protein sequence ID" value="KAK3299316.1"/>
    <property type="molecule type" value="Genomic_DNA"/>
</dbReference>
<evidence type="ECO:0000313" key="2">
    <source>
        <dbReference type="EMBL" id="KAK3299316.1"/>
    </source>
</evidence>
<protein>
    <submittedName>
        <fullName evidence="2">Uncharacterized protein</fullName>
    </submittedName>
</protein>
<evidence type="ECO:0000256" key="1">
    <source>
        <dbReference type="SAM" id="MobiDB-lite"/>
    </source>
</evidence>